<organism evidence="6 7">
    <name type="scientific">Planctobacterium marinum</name>
    <dbReference type="NCBI Taxonomy" id="1631968"/>
    <lineage>
        <taxon>Bacteria</taxon>
        <taxon>Pseudomonadati</taxon>
        <taxon>Pseudomonadota</taxon>
        <taxon>Gammaproteobacteria</taxon>
        <taxon>Alteromonadales</taxon>
        <taxon>Alteromonadaceae</taxon>
        <taxon>Planctobacterium</taxon>
    </lineage>
</organism>
<dbReference type="SUPFAM" id="SSF48498">
    <property type="entry name" value="Tetracyclin repressor-like, C-terminal domain"/>
    <property type="match status" value="1"/>
</dbReference>
<feature type="DNA-binding region" description="H-T-H motif" evidence="4">
    <location>
        <begin position="29"/>
        <end position="48"/>
    </location>
</feature>
<dbReference type="Proteomes" id="UP001333710">
    <property type="component" value="Chromosome"/>
</dbReference>
<dbReference type="GO" id="GO:0003677">
    <property type="term" value="F:DNA binding"/>
    <property type="evidence" value="ECO:0007669"/>
    <property type="project" value="UniProtKB-UniRule"/>
</dbReference>
<name>A0AA48HFS1_9ALTE</name>
<protein>
    <recommendedName>
        <fullName evidence="5">HTH tetR-type domain-containing protein</fullName>
    </recommendedName>
</protein>
<evidence type="ECO:0000313" key="6">
    <source>
        <dbReference type="EMBL" id="BDX04524.1"/>
    </source>
</evidence>
<dbReference type="Gene3D" id="1.10.357.10">
    <property type="entry name" value="Tetracycline Repressor, domain 2"/>
    <property type="match status" value="1"/>
</dbReference>
<keyword evidence="7" id="KW-1185">Reference proteome</keyword>
<dbReference type="InterPro" id="IPR011075">
    <property type="entry name" value="TetR_C"/>
</dbReference>
<evidence type="ECO:0000256" key="4">
    <source>
        <dbReference type="PROSITE-ProRule" id="PRU00335"/>
    </source>
</evidence>
<evidence type="ECO:0000256" key="1">
    <source>
        <dbReference type="ARBA" id="ARBA00023015"/>
    </source>
</evidence>
<keyword evidence="2 4" id="KW-0238">DNA-binding</keyword>
<gene>
    <name evidence="6" type="ORF">MACH26_00450</name>
</gene>
<dbReference type="RefSeq" id="WP_338290300.1">
    <property type="nucleotide sequence ID" value="NZ_AP027272.1"/>
</dbReference>
<sequence length="189" mass="21047">MARRPQYDVDEVLTEAVQIFLEHGYNGAVMDEIIARTGFNRRGFYLEFGSKQSFLYKVLAHYQATVLQQILGNLERNQGLSSITQFFNDYVSLVKGKGCLLVNTVTELGYDDKHVRSIGRHYVDQLEIGFIGCLERAIEHKQVRADINIEATALQLCNYVQGFAVTGIIAGATDELELATEALLGPLAA</sequence>
<keyword evidence="3" id="KW-0804">Transcription</keyword>
<evidence type="ECO:0000256" key="2">
    <source>
        <dbReference type="ARBA" id="ARBA00023125"/>
    </source>
</evidence>
<reference evidence="6" key="1">
    <citation type="submission" date="2023-01" db="EMBL/GenBank/DDBJ databases">
        <title>Complete genome sequence of Planctobacterium marinum strain Dej080120_11.</title>
        <authorList>
            <person name="Ueki S."/>
            <person name="Maruyama F."/>
        </authorList>
    </citation>
    <scope>NUCLEOTIDE SEQUENCE</scope>
    <source>
        <strain evidence="6">Dej080120_11</strain>
    </source>
</reference>
<evidence type="ECO:0000256" key="3">
    <source>
        <dbReference type="ARBA" id="ARBA00023163"/>
    </source>
</evidence>
<dbReference type="PANTHER" id="PTHR47506">
    <property type="entry name" value="TRANSCRIPTIONAL REGULATORY PROTEIN"/>
    <property type="match status" value="1"/>
</dbReference>
<dbReference type="PROSITE" id="PS50977">
    <property type="entry name" value="HTH_TETR_2"/>
    <property type="match status" value="1"/>
</dbReference>
<dbReference type="KEGG" id="pmaw:MACH26_00450"/>
<dbReference type="InterPro" id="IPR001647">
    <property type="entry name" value="HTH_TetR"/>
</dbReference>
<dbReference type="InterPro" id="IPR009057">
    <property type="entry name" value="Homeodomain-like_sf"/>
</dbReference>
<dbReference type="Pfam" id="PF16925">
    <property type="entry name" value="TetR_C_13"/>
    <property type="match status" value="1"/>
</dbReference>
<dbReference type="PANTHER" id="PTHR47506:SF1">
    <property type="entry name" value="HTH-TYPE TRANSCRIPTIONAL REGULATOR YJDC"/>
    <property type="match status" value="1"/>
</dbReference>
<accession>A0AA48HFS1</accession>
<dbReference type="AlphaFoldDB" id="A0AA48HFS1"/>
<dbReference type="Gene3D" id="1.10.10.60">
    <property type="entry name" value="Homeodomain-like"/>
    <property type="match status" value="1"/>
</dbReference>
<proteinExistence type="predicted"/>
<dbReference type="InterPro" id="IPR036271">
    <property type="entry name" value="Tet_transcr_reg_TetR-rel_C_sf"/>
</dbReference>
<keyword evidence="1" id="KW-0805">Transcription regulation</keyword>
<dbReference type="Pfam" id="PF00440">
    <property type="entry name" value="TetR_N"/>
    <property type="match status" value="1"/>
</dbReference>
<evidence type="ECO:0000259" key="5">
    <source>
        <dbReference type="PROSITE" id="PS50977"/>
    </source>
</evidence>
<evidence type="ECO:0000313" key="7">
    <source>
        <dbReference type="Proteomes" id="UP001333710"/>
    </source>
</evidence>
<feature type="domain" description="HTH tetR-type" evidence="5">
    <location>
        <begin position="6"/>
        <end position="66"/>
    </location>
</feature>
<dbReference type="EMBL" id="AP027272">
    <property type="protein sequence ID" value="BDX04524.1"/>
    <property type="molecule type" value="Genomic_DNA"/>
</dbReference>
<dbReference type="SUPFAM" id="SSF46689">
    <property type="entry name" value="Homeodomain-like"/>
    <property type="match status" value="1"/>
</dbReference>